<dbReference type="GO" id="GO:0008270">
    <property type="term" value="F:zinc ion binding"/>
    <property type="evidence" value="ECO:0007669"/>
    <property type="project" value="InterPro"/>
</dbReference>
<evidence type="ECO:0000313" key="6">
    <source>
        <dbReference type="Proteomes" id="UP000631114"/>
    </source>
</evidence>
<evidence type="ECO:0000313" key="5">
    <source>
        <dbReference type="EMBL" id="KAF9595562.1"/>
    </source>
</evidence>
<dbReference type="InterPro" id="IPR032867">
    <property type="entry name" value="DYW_dom"/>
</dbReference>
<feature type="repeat" description="PPR" evidence="3">
    <location>
        <begin position="42"/>
        <end position="76"/>
    </location>
</feature>
<dbReference type="EMBL" id="JADFTS010000007">
    <property type="protein sequence ID" value="KAF9595562.1"/>
    <property type="molecule type" value="Genomic_DNA"/>
</dbReference>
<evidence type="ECO:0000256" key="1">
    <source>
        <dbReference type="ARBA" id="ARBA00006643"/>
    </source>
</evidence>
<dbReference type="Pfam" id="PF20430">
    <property type="entry name" value="Eplus_motif"/>
    <property type="match status" value="1"/>
</dbReference>
<feature type="domain" description="DYW" evidence="4">
    <location>
        <begin position="330"/>
        <end position="380"/>
    </location>
</feature>
<feature type="repeat" description="PPR" evidence="3">
    <location>
        <begin position="143"/>
        <end position="177"/>
    </location>
</feature>
<feature type="repeat" description="PPR" evidence="3">
    <location>
        <begin position="112"/>
        <end position="142"/>
    </location>
</feature>
<reference evidence="5 6" key="1">
    <citation type="submission" date="2020-10" db="EMBL/GenBank/DDBJ databases">
        <title>The Coptis chinensis genome and diversification of protoberbering-type alkaloids.</title>
        <authorList>
            <person name="Wang B."/>
            <person name="Shu S."/>
            <person name="Song C."/>
            <person name="Liu Y."/>
        </authorList>
    </citation>
    <scope>NUCLEOTIDE SEQUENCE [LARGE SCALE GENOMIC DNA]</scope>
    <source>
        <strain evidence="5">HL-2020</strain>
        <tissue evidence="5">Leaf</tissue>
    </source>
</reference>
<dbReference type="Proteomes" id="UP000631114">
    <property type="component" value="Unassembled WGS sequence"/>
</dbReference>
<comment type="similarity">
    <text evidence="1">Belongs to the PPR family. PCMP-H subfamily.</text>
</comment>
<proteinExistence type="inferred from homology"/>
<name>A0A835HC67_9MAGN</name>
<keyword evidence="6" id="KW-1185">Reference proteome</keyword>
<dbReference type="PANTHER" id="PTHR47926:SF430">
    <property type="entry name" value="PENTATRICOPEPTIDE REPEAT-CONTAINING PROTEIN"/>
    <property type="match status" value="1"/>
</dbReference>
<gene>
    <name evidence="5" type="ORF">IFM89_000699</name>
</gene>
<dbReference type="FunFam" id="1.25.40.10:FF:000333">
    <property type="entry name" value="Pentatricopeptide repeat-containing protein"/>
    <property type="match status" value="1"/>
</dbReference>
<dbReference type="Pfam" id="PF13041">
    <property type="entry name" value="PPR_2"/>
    <property type="match status" value="2"/>
</dbReference>
<dbReference type="OrthoDB" id="1851162at2759"/>
<evidence type="ECO:0000259" key="4">
    <source>
        <dbReference type="Pfam" id="PF14432"/>
    </source>
</evidence>
<protein>
    <recommendedName>
        <fullName evidence="4">DYW domain-containing protein</fullName>
    </recommendedName>
</protein>
<comment type="caution">
    <text evidence="5">The sequence shown here is derived from an EMBL/GenBank/DDBJ whole genome shotgun (WGS) entry which is preliminary data.</text>
</comment>
<feature type="repeat" description="PPR" evidence="3">
    <location>
        <begin position="10"/>
        <end position="40"/>
    </location>
</feature>
<dbReference type="Pfam" id="PF14432">
    <property type="entry name" value="DYW_deaminase"/>
    <property type="match status" value="1"/>
</dbReference>
<dbReference type="InterPro" id="IPR046960">
    <property type="entry name" value="PPR_At4g14850-like_plant"/>
</dbReference>
<dbReference type="PANTHER" id="PTHR47926">
    <property type="entry name" value="PENTATRICOPEPTIDE REPEAT-CONTAINING PROTEIN"/>
    <property type="match status" value="1"/>
</dbReference>
<dbReference type="GO" id="GO:0009451">
    <property type="term" value="P:RNA modification"/>
    <property type="evidence" value="ECO:0007669"/>
    <property type="project" value="InterPro"/>
</dbReference>
<dbReference type="AlphaFoldDB" id="A0A835HC67"/>
<dbReference type="InterPro" id="IPR011990">
    <property type="entry name" value="TPR-like_helical_dom_sf"/>
</dbReference>
<sequence length="418" mass="46821">MLFDSNPVKNVISWNAMIDGYCKLNQFTIARELFDHMGFLKNTVTWNTMISGYVQHREFGRAISTFQDMQAESVKPTVETMVSLLSACAHLGALDMGYWIHGYIRRQKLKVDVYLGNALVDMYCKCGSLESALDVFHRLSVKNVFCWSSLIVGLGMHGYGKQAIDAFVEMQKEGIKPDRVAFIGLLSGCSHSGLVYEGGQYFSQMHGVYGIKPGIEHYGCMVDLLGRSGLLTKALELIWSMPIAPNAAVWGSLLRSCQLHKDTKLSEQVTEHLLKLDPVDGGNYVFIEWCSSIEVGNVIHEFVAGDTSHPQFAQINTFLEELAKKLSGIGHKPDMTFVLHDINEEEKETSVRHHSEKIAVAFGLMSTPEGKSIRVVKNLRSYSVVVSNEQLEVIDEQNRTIKKKNEDLSAWQLFTGIN</sequence>
<evidence type="ECO:0000256" key="2">
    <source>
        <dbReference type="ARBA" id="ARBA00022737"/>
    </source>
</evidence>
<evidence type="ECO:0000256" key="3">
    <source>
        <dbReference type="PROSITE-ProRule" id="PRU00708"/>
    </source>
</evidence>
<dbReference type="Gene3D" id="1.25.40.10">
    <property type="entry name" value="Tetratricopeptide repeat domain"/>
    <property type="match status" value="2"/>
</dbReference>
<organism evidence="5 6">
    <name type="scientific">Coptis chinensis</name>
    <dbReference type="NCBI Taxonomy" id="261450"/>
    <lineage>
        <taxon>Eukaryota</taxon>
        <taxon>Viridiplantae</taxon>
        <taxon>Streptophyta</taxon>
        <taxon>Embryophyta</taxon>
        <taxon>Tracheophyta</taxon>
        <taxon>Spermatophyta</taxon>
        <taxon>Magnoliopsida</taxon>
        <taxon>Ranunculales</taxon>
        <taxon>Ranunculaceae</taxon>
        <taxon>Coptidoideae</taxon>
        <taxon>Coptis</taxon>
    </lineage>
</organism>
<dbReference type="PROSITE" id="PS51375">
    <property type="entry name" value="PPR"/>
    <property type="match status" value="4"/>
</dbReference>
<dbReference type="GO" id="GO:0003723">
    <property type="term" value="F:RNA binding"/>
    <property type="evidence" value="ECO:0007669"/>
    <property type="project" value="InterPro"/>
</dbReference>
<dbReference type="FunFam" id="1.25.40.10:FF:000090">
    <property type="entry name" value="Pentatricopeptide repeat-containing protein, chloroplastic"/>
    <property type="match status" value="1"/>
</dbReference>
<dbReference type="InterPro" id="IPR002885">
    <property type="entry name" value="PPR_rpt"/>
</dbReference>
<dbReference type="NCBIfam" id="TIGR00756">
    <property type="entry name" value="PPR"/>
    <property type="match status" value="4"/>
</dbReference>
<dbReference type="Pfam" id="PF01535">
    <property type="entry name" value="PPR"/>
    <property type="match status" value="2"/>
</dbReference>
<keyword evidence="2" id="KW-0677">Repeat</keyword>
<dbReference type="InterPro" id="IPR046849">
    <property type="entry name" value="E2_motif"/>
</dbReference>
<accession>A0A835HC67</accession>